<feature type="region of interest" description="Disordered" evidence="1">
    <location>
        <begin position="1"/>
        <end position="49"/>
    </location>
</feature>
<protein>
    <submittedName>
        <fullName evidence="2">Uncharacterized protein</fullName>
    </submittedName>
</protein>
<comment type="caution">
    <text evidence="2">The sequence shown here is derived from an EMBL/GenBank/DDBJ whole genome shotgun (WGS) entry which is preliminary data.</text>
</comment>
<evidence type="ECO:0000313" key="3">
    <source>
        <dbReference type="Proteomes" id="UP001054837"/>
    </source>
</evidence>
<dbReference type="Proteomes" id="UP001054837">
    <property type="component" value="Unassembled WGS sequence"/>
</dbReference>
<dbReference type="EMBL" id="BPLQ01003526">
    <property type="protein sequence ID" value="GIY01116.1"/>
    <property type="molecule type" value="Genomic_DNA"/>
</dbReference>
<feature type="compositionally biased region" description="Basic residues" evidence="1">
    <location>
        <begin position="20"/>
        <end position="39"/>
    </location>
</feature>
<reference evidence="2 3" key="1">
    <citation type="submission" date="2021-06" db="EMBL/GenBank/DDBJ databases">
        <title>Caerostris darwini draft genome.</title>
        <authorList>
            <person name="Kono N."/>
            <person name="Arakawa K."/>
        </authorList>
    </citation>
    <scope>NUCLEOTIDE SEQUENCE [LARGE SCALE GENOMIC DNA]</scope>
</reference>
<proteinExistence type="predicted"/>
<gene>
    <name evidence="2" type="primary">AVEN_172460_2</name>
    <name evidence="2" type="ORF">CDAR_236161</name>
</gene>
<sequence length="383" mass="43149">MFQSKHGLGASPCNEEEKKKAKHKRHSSTKRKSHSRNTHSKCEKKSNSNINAHFKNAKYTSNYIGPERLTKQLLGFLGKGKISDSISRLEKIVPEHYKARSQQDLHRILKSNSETHSYNSNYMLQRTLPCSSSNDGSGSGSINNKHFETPPIDVTSAYIQQKLNTSDHLNVKNPVFCSGNNQSPSKPTSNNSDETRICKEIITKKLHHAIKSFNKLAFPNISNQNRLIEELLDIKEQYSSRTMLSNSDNCESSQSTVGKESFKNLKKIDFKLNPILTQESPVLKDIGNMFPNAEYSSSVSDSDTSSDLIYNEPVPLLQNHIITNFNDSKPSTSSSARDDSITFIRSSPISSSGSPVWMPNLSPVKFIPRFPPTPKLYYRQKMF</sequence>
<evidence type="ECO:0000256" key="1">
    <source>
        <dbReference type="SAM" id="MobiDB-lite"/>
    </source>
</evidence>
<organism evidence="2 3">
    <name type="scientific">Caerostris darwini</name>
    <dbReference type="NCBI Taxonomy" id="1538125"/>
    <lineage>
        <taxon>Eukaryota</taxon>
        <taxon>Metazoa</taxon>
        <taxon>Ecdysozoa</taxon>
        <taxon>Arthropoda</taxon>
        <taxon>Chelicerata</taxon>
        <taxon>Arachnida</taxon>
        <taxon>Araneae</taxon>
        <taxon>Araneomorphae</taxon>
        <taxon>Entelegynae</taxon>
        <taxon>Araneoidea</taxon>
        <taxon>Araneidae</taxon>
        <taxon>Caerostris</taxon>
    </lineage>
</organism>
<keyword evidence="3" id="KW-1185">Reference proteome</keyword>
<evidence type="ECO:0000313" key="2">
    <source>
        <dbReference type="EMBL" id="GIY01116.1"/>
    </source>
</evidence>
<dbReference type="AlphaFoldDB" id="A0AAV4PXS1"/>
<name>A0AAV4PXS1_9ARAC</name>
<accession>A0AAV4PXS1</accession>